<feature type="compositionally biased region" description="Basic and acidic residues" evidence="1">
    <location>
        <begin position="349"/>
        <end position="368"/>
    </location>
</feature>
<evidence type="ECO:0000256" key="1">
    <source>
        <dbReference type="SAM" id="MobiDB-lite"/>
    </source>
</evidence>
<comment type="caution">
    <text evidence="3">The sequence shown here is derived from an EMBL/GenBank/DDBJ whole genome shotgun (WGS) entry which is preliminary data.</text>
</comment>
<dbReference type="Proteomes" id="UP000540412">
    <property type="component" value="Unassembled WGS sequence"/>
</dbReference>
<protein>
    <submittedName>
        <fullName evidence="3">Uncharacterized protein</fullName>
    </submittedName>
</protein>
<proteinExistence type="predicted"/>
<dbReference type="RefSeq" id="WP_051162860.1">
    <property type="nucleotide sequence ID" value="NZ_JACHIT010000003.1"/>
</dbReference>
<feature type="compositionally biased region" description="Basic and acidic residues" evidence="1">
    <location>
        <begin position="375"/>
        <end position="384"/>
    </location>
</feature>
<feature type="transmembrane region" description="Helical" evidence="2">
    <location>
        <begin position="164"/>
        <end position="183"/>
    </location>
</feature>
<reference evidence="3 4" key="1">
    <citation type="submission" date="2020-08" db="EMBL/GenBank/DDBJ databases">
        <title>Sequencing the genomes of 1000 actinobacteria strains.</title>
        <authorList>
            <person name="Klenk H.-P."/>
        </authorList>
    </citation>
    <scope>NUCLEOTIDE SEQUENCE [LARGE SCALE GENOMIC DNA]</scope>
    <source>
        <strain evidence="3 4">DSM 43582</strain>
    </source>
</reference>
<accession>A0A7W9UNK6</accession>
<organism evidence="3 4">
    <name type="scientific">Nocardia transvalensis</name>
    <dbReference type="NCBI Taxonomy" id="37333"/>
    <lineage>
        <taxon>Bacteria</taxon>
        <taxon>Bacillati</taxon>
        <taxon>Actinomycetota</taxon>
        <taxon>Actinomycetes</taxon>
        <taxon>Mycobacteriales</taxon>
        <taxon>Nocardiaceae</taxon>
        <taxon>Nocardia</taxon>
    </lineage>
</organism>
<feature type="transmembrane region" description="Helical" evidence="2">
    <location>
        <begin position="195"/>
        <end position="215"/>
    </location>
</feature>
<dbReference type="AlphaFoldDB" id="A0A7W9UNK6"/>
<feature type="region of interest" description="Disordered" evidence="1">
    <location>
        <begin position="330"/>
        <end position="501"/>
    </location>
</feature>
<feature type="compositionally biased region" description="Basic and acidic residues" evidence="1">
    <location>
        <begin position="330"/>
        <end position="340"/>
    </location>
</feature>
<name>A0A7W9UNK6_9NOCA</name>
<evidence type="ECO:0000313" key="4">
    <source>
        <dbReference type="Proteomes" id="UP000540412"/>
    </source>
</evidence>
<evidence type="ECO:0000313" key="3">
    <source>
        <dbReference type="EMBL" id="MBB5918945.1"/>
    </source>
</evidence>
<keyword evidence="2" id="KW-0472">Membrane</keyword>
<gene>
    <name evidence="3" type="ORF">BJY24_007878</name>
</gene>
<keyword evidence="2" id="KW-1133">Transmembrane helix</keyword>
<sequence length="572" mass="60471">MFRRNPTPPPISGDDPLITADLPERVRTAKDRLAHQDDPALREAKSVAEIAADRAVAERIRAHHRDEQLAEVTAVEATAAQVRKATTAIVRADAKDLMLARRALADRRRQDSPHAQLAHLFRVKTWSGRGLAAVVVGAMIYSAVNVQHNLAPGGAGDPLFWASYGLEALISTVLVVFMVSGAAVARWGVTDGDTLIRWTEALLLAGSILLNTYPYLRGGEWFNVGAHGAAPVMVGVALVAHDAVSRRMGTAIARASATMPADDDTAERLAALGQVAAARYTTPSPASAVGEPTAPETGGAPAVSRAAAAGEMVEFEREFTPASRAEEPIARDEIEDDRATECATNPARETVDRAPIARDETAPVRATEDTAPIARESDAAREETPADTVPVAHTDATDDRAPRAAQSAADLDSERESIAAQSDQSGPGEEGETRERRAVVALVRGEEPARGERPAADRSSRGGRASIAREEVVDGSLARAADRAPRTVPIARGSESGGPFARELSRAEAMRLARAVADQGRSRQPLDVLTRIYLAHSQGHSPNHIGTLVGLPHSTVGRALAAATQVAGPRPI</sequence>
<feature type="transmembrane region" description="Helical" evidence="2">
    <location>
        <begin position="126"/>
        <end position="144"/>
    </location>
</feature>
<keyword evidence="2" id="KW-0812">Transmembrane</keyword>
<evidence type="ECO:0000256" key="2">
    <source>
        <dbReference type="SAM" id="Phobius"/>
    </source>
</evidence>
<feature type="compositionally biased region" description="Basic and acidic residues" evidence="1">
    <location>
        <begin position="431"/>
        <end position="460"/>
    </location>
</feature>
<keyword evidence="4" id="KW-1185">Reference proteome</keyword>
<dbReference type="EMBL" id="JACHIT010000003">
    <property type="protein sequence ID" value="MBB5918945.1"/>
    <property type="molecule type" value="Genomic_DNA"/>
</dbReference>